<gene>
    <name evidence="1" type="ORF">NUW54_g10490</name>
</gene>
<organism evidence="1 2">
    <name type="scientific">Trametes sanguinea</name>
    <dbReference type="NCBI Taxonomy" id="158606"/>
    <lineage>
        <taxon>Eukaryota</taxon>
        <taxon>Fungi</taxon>
        <taxon>Dikarya</taxon>
        <taxon>Basidiomycota</taxon>
        <taxon>Agaricomycotina</taxon>
        <taxon>Agaricomycetes</taxon>
        <taxon>Polyporales</taxon>
        <taxon>Polyporaceae</taxon>
        <taxon>Trametes</taxon>
    </lineage>
</organism>
<keyword evidence="2" id="KW-1185">Reference proteome</keyword>
<dbReference type="Proteomes" id="UP001144978">
    <property type="component" value="Unassembled WGS sequence"/>
</dbReference>
<accession>A0ACC1P0D5</accession>
<name>A0ACC1P0D5_9APHY</name>
<comment type="caution">
    <text evidence="1">The sequence shown here is derived from an EMBL/GenBank/DDBJ whole genome shotgun (WGS) entry which is preliminary data.</text>
</comment>
<dbReference type="EMBL" id="JANSHE010003797">
    <property type="protein sequence ID" value="KAJ2984494.1"/>
    <property type="molecule type" value="Genomic_DNA"/>
</dbReference>
<proteinExistence type="predicted"/>
<evidence type="ECO:0000313" key="1">
    <source>
        <dbReference type="EMBL" id="KAJ2984494.1"/>
    </source>
</evidence>
<evidence type="ECO:0000313" key="2">
    <source>
        <dbReference type="Proteomes" id="UP001144978"/>
    </source>
</evidence>
<sequence>MIGLATSLSVLAVWTWDPGGADPEGRYLELLNEEASKDRRLRVPVVIAHGDVAAQVAFAADYAQRSIAEVNMTQARREATPSMTAATGGRGNERDTEGSTIYPDGDDDGQTGRYKHYRIVYKDVCLPFTAVQSSKQLVMCLYSCIMTHYVAFTKLRLLHRDISAGNVMIRPSLSPNADENGKRTVTWHGVLTDWELARFEPEHDASKEIPRSQLRKTGTWQFMSVAHISDHSHQPLSVADELESFFHVLLHYAVRLLRHNVYDVRVFVSQYFDGSAPAANGRRDCSLLKFVAMRYGTIDLPGWAVLKFMHDEGPSDRPVTDHVYLNSLFASMLRRFKARYTIREWNKKAEEMLSTRTFVLHSPAPSSTSRSAGIATLPLSPRSSQHAGLEMEPLDELDGETSPSLVEQKLAKSLKDHTGVLNDFWNVIKYADYWPKNDVVEDRLPDTYDPMDLIHALNRMCTPTLMQTTDGTATDVASPRKRKRGRTEGSDSDASSGNYTTTSKRGGKLPPHRSLEVYEGISGLDRASFYDASTERLDRPPNGNNETLAHNFAQLETRFDAGQYAFKIEDTVFSMADYTAFVSRIAGEVKAFKERQAIAVAAEEAHESELFSEWDRARRADLQARQTQAPAHEAAPDGGEFLASSLTAHVWKIKCAIGDVIKTPEDVLMIPEAMKTEVNVEAGDEFV</sequence>
<protein>
    <submittedName>
        <fullName evidence="1">Uncharacterized protein</fullName>
    </submittedName>
</protein>
<reference evidence="1" key="1">
    <citation type="submission" date="2022-08" db="EMBL/GenBank/DDBJ databases">
        <title>Genome Sequence of Pycnoporus sanguineus.</title>
        <authorList>
            <person name="Buettner E."/>
        </authorList>
    </citation>
    <scope>NUCLEOTIDE SEQUENCE</scope>
    <source>
        <strain evidence="1">CG-C14</strain>
    </source>
</reference>